<dbReference type="Pfam" id="PF05485">
    <property type="entry name" value="THAP"/>
    <property type="match status" value="1"/>
</dbReference>
<dbReference type="PANTHER" id="PTHR46600:SF11">
    <property type="entry name" value="THAP DOMAIN-CONTAINING PROTEIN 10"/>
    <property type="match status" value="1"/>
</dbReference>
<comment type="caution">
    <text evidence="8">The sequence shown here is derived from an EMBL/GenBank/DDBJ whole genome shotgun (WGS) entry which is preliminary data.</text>
</comment>
<evidence type="ECO:0000256" key="6">
    <source>
        <dbReference type="SAM" id="Coils"/>
    </source>
</evidence>
<name>A0A8T0ECA2_ARGBR</name>
<keyword evidence="6" id="KW-0175">Coiled coil</keyword>
<evidence type="ECO:0000256" key="3">
    <source>
        <dbReference type="ARBA" id="ARBA00022833"/>
    </source>
</evidence>
<dbReference type="PANTHER" id="PTHR46600">
    <property type="entry name" value="THAP DOMAIN-CONTAINING"/>
    <property type="match status" value="1"/>
</dbReference>
<keyword evidence="9" id="KW-1185">Reference proteome</keyword>
<dbReference type="AlphaFoldDB" id="A0A8T0ECA2"/>
<feature type="coiled-coil region" evidence="6">
    <location>
        <begin position="113"/>
        <end position="154"/>
    </location>
</feature>
<keyword evidence="2 5" id="KW-0863">Zinc-finger</keyword>
<evidence type="ECO:0000256" key="5">
    <source>
        <dbReference type="PROSITE-ProRule" id="PRU00309"/>
    </source>
</evidence>
<dbReference type="Proteomes" id="UP000807504">
    <property type="component" value="Unassembled WGS sequence"/>
</dbReference>
<evidence type="ECO:0000313" key="9">
    <source>
        <dbReference type="Proteomes" id="UP000807504"/>
    </source>
</evidence>
<evidence type="ECO:0000256" key="1">
    <source>
        <dbReference type="ARBA" id="ARBA00022723"/>
    </source>
</evidence>
<dbReference type="InterPro" id="IPR026516">
    <property type="entry name" value="THAP1/10"/>
</dbReference>
<reference evidence="8" key="1">
    <citation type="journal article" date="2020" name="bioRxiv">
        <title>Chromosome-level reference genome of the European wasp spider Argiope bruennichi: a resource for studies on range expansion and evolutionary adaptation.</title>
        <authorList>
            <person name="Sheffer M.M."/>
            <person name="Hoppe A."/>
            <person name="Krehenwinkel H."/>
            <person name="Uhl G."/>
            <person name="Kuss A.W."/>
            <person name="Jensen L."/>
            <person name="Jensen C."/>
            <person name="Gillespie R.G."/>
            <person name="Hoff K.J."/>
            <person name="Prost S."/>
        </authorList>
    </citation>
    <scope>NUCLEOTIDE SEQUENCE</scope>
</reference>
<dbReference type="EMBL" id="JABXBU010002228">
    <property type="protein sequence ID" value="KAF8770762.1"/>
    <property type="molecule type" value="Genomic_DNA"/>
</dbReference>
<evidence type="ECO:0000256" key="2">
    <source>
        <dbReference type="ARBA" id="ARBA00022771"/>
    </source>
</evidence>
<protein>
    <recommendedName>
        <fullName evidence="7">THAP-type domain-containing protein</fullName>
    </recommendedName>
</protein>
<evidence type="ECO:0000259" key="7">
    <source>
        <dbReference type="PROSITE" id="PS50950"/>
    </source>
</evidence>
<accession>A0A8T0ECA2</accession>
<dbReference type="SMART" id="SM00692">
    <property type="entry name" value="DM3"/>
    <property type="match status" value="1"/>
</dbReference>
<dbReference type="Gene3D" id="6.20.210.20">
    <property type="entry name" value="THAP domain"/>
    <property type="match status" value="1"/>
</dbReference>
<keyword evidence="3" id="KW-0862">Zinc</keyword>
<keyword evidence="1" id="KW-0479">Metal-binding</keyword>
<feature type="domain" description="THAP-type" evidence="7">
    <location>
        <begin position="1"/>
        <end position="68"/>
    </location>
</feature>
<dbReference type="InterPro" id="IPR006612">
    <property type="entry name" value="THAP_Znf"/>
</dbReference>
<dbReference type="GO" id="GO:0043565">
    <property type="term" value="F:sequence-specific DNA binding"/>
    <property type="evidence" value="ECO:0007669"/>
    <property type="project" value="InterPro"/>
</dbReference>
<reference evidence="8" key="2">
    <citation type="submission" date="2020-06" db="EMBL/GenBank/DDBJ databases">
        <authorList>
            <person name="Sheffer M."/>
        </authorList>
    </citation>
    <scope>NUCLEOTIDE SEQUENCE</scope>
</reference>
<dbReference type="SUPFAM" id="SSF57716">
    <property type="entry name" value="Glucocorticoid receptor-like (DNA-binding domain)"/>
    <property type="match status" value="1"/>
</dbReference>
<proteinExistence type="predicted"/>
<gene>
    <name evidence="8" type="ORF">HNY73_018252</name>
</gene>
<organism evidence="8 9">
    <name type="scientific">Argiope bruennichi</name>
    <name type="common">Wasp spider</name>
    <name type="synonym">Aranea bruennichi</name>
    <dbReference type="NCBI Taxonomy" id="94029"/>
    <lineage>
        <taxon>Eukaryota</taxon>
        <taxon>Metazoa</taxon>
        <taxon>Ecdysozoa</taxon>
        <taxon>Arthropoda</taxon>
        <taxon>Chelicerata</taxon>
        <taxon>Arachnida</taxon>
        <taxon>Araneae</taxon>
        <taxon>Araneomorphae</taxon>
        <taxon>Entelegynae</taxon>
        <taxon>Araneoidea</taxon>
        <taxon>Araneidae</taxon>
        <taxon>Argiope</taxon>
    </lineage>
</organism>
<keyword evidence="4 5" id="KW-0238">DNA-binding</keyword>
<dbReference type="PROSITE" id="PS50950">
    <property type="entry name" value="ZF_THAP"/>
    <property type="match status" value="1"/>
</dbReference>
<evidence type="ECO:0000313" key="8">
    <source>
        <dbReference type="EMBL" id="KAF8770762.1"/>
    </source>
</evidence>
<dbReference type="InterPro" id="IPR038441">
    <property type="entry name" value="THAP_Znf_sf"/>
</dbReference>
<evidence type="ECO:0000256" key="4">
    <source>
        <dbReference type="ARBA" id="ARBA00023125"/>
    </source>
</evidence>
<dbReference type="SMART" id="SM00980">
    <property type="entry name" value="THAP"/>
    <property type="match status" value="1"/>
</dbReference>
<dbReference type="GO" id="GO:0008270">
    <property type="term" value="F:zinc ion binding"/>
    <property type="evidence" value="ECO:0007669"/>
    <property type="project" value="UniProtKB-KW"/>
</dbReference>
<sequence length="173" mass="20611">MYHRFPQNRALSKIWEERCKKKYEFNVKNAVICSEHFTERDYERDLKNELLGLPLKKLLKKDAIPTLNLPGFENVKKSSNSKQDKVQDDNAFLMESGEFFSVSSEMFSLEGMNEYLEMKLLEKEEEISNLKATNRRLSNRIFTLERRNETLLKKVRMMRKNNLKPKKNVKRNA</sequence>